<name>A0A1E7ZFC2_9ALTE</name>
<proteinExistence type="predicted"/>
<comment type="caution">
    <text evidence="1">The sequence shown here is derived from an EMBL/GenBank/DDBJ whole genome shotgun (WGS) entry which is preliminary data.</text>
</comment>
<dbReference type="Proteomes" id="UP000175691">
    <property type="component" value="Unassembled WGS sequence"/>
</dbReference>
<evidence type="ECO:0000313" key="1">
    <source>
        <dbReference type="EMBL" id="OFC72196.1"/>
    </source>
</evidence>
<dbReference type="OrthoDB" id="6332720at2"/>
<protein>
    <submittedName>
        <fullName evidence="1">Uncharacterized protein</fullName>
    </submittedName>
</protein>
<evidence type="ECO:0000313" key="2">
    <source>
        <dbReference type="Proteomes" id="UP000175691"/>
    </source>
</evidence>
<dbReference type="RefSeq" id="WP_070123726.1">
    <property type="nucleotide sequence ID" value="NZ_MDHN01000007.1"/>
</dbReference>
<dbReference type="EMBL" id="MDHN01000007">
    <property type="protein sequence ID" value="OFC72196.1"/>
    <property type="molecule type" value="Genomic_DNA"/>
</dbReference>
<accession>A0A1E7ZFC2</accession>
<sequence>MSSTIDAKHAKLLAEVIDQSTKWQLQPEKKTPFKSTDEAFAYIEAHNEPLYILVPVNDSEEEVMVKASTEGDDVLLQTVSMQNMQEAKVHHSHLKLVESTVTELVNAQLSDGKKAASF</sequence>
<gene>
    <name evidence="1" type="ORF">BFC18_04365</name>
</gene>
<reference evidence="1 2" key="1">
    <citation type="submission" date="2016-08" db="EMBL/GenBank/DDBJ databases">
        <authorList>
            <person name="Seilhamer J.J."/>
        </authorList>
    </citation>
    <scope>NUCLEOTIDE SEQUENCE [LARGE SCALE GENOMIC DNA]</scope>
    <source>
        <strain evidence="1 2">KCTC 42603</strain>
    </source>
</reference>
<organism evidence="1 2">
    <name type="scientific">Alteromonas confluentis</name>
    <dbReference type="NCBI Taxonomy" id="1656094"/>
    <lineage>
        <taxon>Bacteria</taxon>
        <taxon>Pseudomonadati</taxon>
        <taxon>Pseudomonadota</taxon>
        <taxon>Gammaproteobacteria</taxon>
        <taxon>Alteromonadales</taxon>
        <taxon>Alteromonadaceae</taxon>
        <taxon>Alteromonas/Salinimonas group</taxon>
        <taxon>Alteromonas</taxon>
    </lineage>
</organism>
<keyword evidence="2" id="KW-1185">Reference proteome</keyword>
<dbReference type="AlphaFoldDB" id="A0A1E7ZFC2"/>